<evidence type="ECO:0000313" key="2">
    <source>
        <dbReference type="Proteomes" id="UP001061862"/>
    </source>
</evidence>
<evidence type="ECO:0008006" key="3">
    <source>
        <dbReference type="Google" id="ProtNLM"/>
    </source>
</evidence>
<dbReference type="Proteomes" id="UP001061862">
    <property type="component" value="Chromosome"/>
</dbReference>
<protein>
    <recommendedName>
        <fullName evidence="3">DUF1127 domain-containing protein</fullName>
    </recommendedName>
</protein>
<accession>A0ABY6CIG2</accession>
<dbReference type="EMBL" id="CP104965">
    <property type="protein sequence ID" value="UXN71097.1"/>
    <property type="molecule type" value="Genomic_DNA"/>
</dbReference>
<gene>
    <name evidence="1" type="ORF">N8A98_07890</name>
</gene>
<keyword evidence="2" id="KW-1185">Reference proteome</keyword>
<reference evidence="1 2" key="1">
    <citation type="submission" date="2022-09" db="EMBL/GenBank/DDBJ databases">
        <title>Interaction between co-microsymbionts with complementary sets of symbiotic genes in legume-rhizobium systems.</title>
        <authorList>
            <person name="Safronova V."/>
            <person name="Sazanova A."/>
            <person name="Afonin A."/>
            <person name="Chirak E."/>
        </authorList>
    </citation>
    <scope>NUCLEOTIDE SEQUENCE [LARGE SCALE GENOMIC DNA]</scope>
    <source>
        <strain evidence="1 2">A18/4-1</strain>
    </source>
</reference>
<sequence>MLQTLLRRVRAVWQDHVALRTLRGMDDRQLADLGTSRDCLADFVRTHACH</sequence>
<proteinExistence type="predicted"/>
<name>A0ABY6CIG2_9HYPH</name>
<evidence type="ECO:0000313" key="1">
    <source>
        <dbReference type="EMBL" id="UXN71097.1"/>
    </source>
</evidence>
<dbReference type="RefSeq" id="WP_262170487.1">
    <property type="nucleotide sequence ID" value="NZ_CP104965.1"/>
</dbReference>
<organism evidence="1 2">
    <name type="scientific">Devosia neptuniae</name>
    <dbReference type="NCBI Taxonomy" id="191302"/>
    <lineage>
        <taxon>Bacteria</taxon>
        <taxon>Pseudomonadati</taxon>
        <taxon>Pseudomonadota</taxon>
        <taxon>Alphaproteobacteria</taxon>
        <taxon>Hyphomicrobiales</taxon>
        <taxon>Devosiaceae</taxon>
        <taxon>Devosia</taxon>
    </lineage>
</organism>